<sequence length="125" mass="14078">MGRSGLGKSTLQTLPIGMDSREAAVRIVKRALSNLCGVGVFTWGEFQTFLFMAANLANERPIDARVQSREDCVEYITPNSLLLGRTSPRADPGDFQFDGYPYKRLQSIQREVSRFWQKWCQLAGS</sequence>
<organism evidence="1 2">
    <name type="scientific">Takifugu flavidus</name>
    <name type="common">sansaifugu</name>
    <dbReference type="NCBI Taxonomy" id="433684"/>
    <lineage>
        <taxon>Eukaryota</taxon>
        <taxon>Metazoa</taxon>
        <taxon>Chordata</taxon>
        <taxon>Craniata</taxon>
        <taxon>Vertebrata</taxon>
        <taxon>Euteleostomi</taxon>
        <taxon>Actinopterygii</taxon>
        <taxon>Neopterygii</taxon>
        <taxon>Teleostei</taxon>
        <taxon>Neoteleostei</taxon>
        <taxon>Acanthomorphata</taxon>
        <taxon>Eupercaria</taxon>
        <taxon>Tetraodontiformes</taxon>
        <taxon>Tetradontoidea</taxon>
        <taxon>Tetraodontidae</taxon>
        <taxon>Takifugu</taxon>
    </lineage>
</organism>
<dbReference type="AlphaFoldDB" id="A0A5C6MJE0"/>
<comment type="caution">
    <text evidence="1">The sequence shown here is derived from an EMBL/GenBank/DDBJ whole genome shotgun (WGS) entry which is preliminary data.</text>
</comment>
<dbReference type="EMBL" id="RHFK02000662">
    <property type="protein sequence ID" value="TWW53517.1"/>
    <property type="molecule type" value="Genomic_DNA"/>
</dbReference>
<accession>A0A5C6MJE0</accession>
<gene>
    <name evidence="1" type="ORF">D4764_0277490</name>
</gene>
<keyword evidence="2" id="KW-1185">Reference proteome</keyword>
<name>A0A5C6MJE0_9TELE</name>
<proteinExistence type="predicted"/>
<reference evidence="1 2" key="1">
    <citation type="submission" date="2019-04" db="EMBL/GenBank/DDBJ databases">
        <title>Chromosome genome assembly for Takifugu flavidus.</title>
        <authorList>
            <person name="Xiao S."/>
        </authorList>
    </citation>
    <scope>NUCLEOTIDE SEQUENCE [LARGE SCALE GENOMIC DNA]</scope>
    <source>
        <strain evidence="1">HTHZ2018</strain>
        <tissue evidence="1">Muscle</tissue>
    </source>
</reference>
<protein>
    <submittedName>
        <fullName evidence="1">Uncharacterized protein</fullName>
    </submittedName>
</protein>
<evidence type="ECO:0000313" key="1">
    <source>
        <dbReference type="EMBL" id="TWW53517.1"/>
    </source>
</evidence>
<evidence type="ECO:0000313" key="2">
    <source>
        <dbReference type="Proteomes" id="UP000324091"/>
    </source>
</evidence>
<dbReference type="Proteomes" id="UP000324091">
    <property type="component" value="Unassembled WGS sequence"/>
</dbReference>